<dbReference type="InterPro" id="IPR020550">
    <property type="entry name" value="Inositol_monophosphatase_CS"/>
</dbReference>
<dbReference type="SUPFAM" id="SSF56655">
    <property type="entry name" value="Carbohydrate phosphatase"/>
    <property type="match status" value="1"/>
</dbReference>
<dbReference type="Gene3D" id="3.40.190.80">
    <property type="match status" value="1"/>
</dbReference>
<dbReference type="InterPro" id="IPR020583">
    <property type="entry name" value="Inositol_monoP_metal-BS"/>
</dbReference>
<dbReference type="PROSITE" id="PS00630">
    <property type="entry name" value="IMP_2"/>
    <property type="match status" value="1"/>
</dbReference>
<evidence type="ECO:0000256" key="4">
    <source>
        <dbReference type="ARBA" id="ARBA00022801"/>
    </source>
</evidence>
<evidence type="ECO:0000256" key="2">
    <source>
        <dbReference type="ARBA" id="ARBA00013106"/>
    </source>
</evidence>
<keyword evidence="5" id="KW-0460">Magnesium</keyword>
<protein>
    <recommendedName>
        <fullName evidence="2">inositol-phosphate phosphatase</fullName>
        <ecNumber evidence="2">3.1.3.25</ecNumber>
    </recommendedName>
</protein>
<dbReference type="PROSITE" id="PS00629">
    <property type="entry name" value="IMP_1"/>
    <property type="match status" value="1"/>
</dbReference>
<evidence type="ECO:0000256" key="1">
    <source>
        <dbReference type="ARBA" id="ARBA00001033"/>
    </source>
</evidence>
<accession>A0ABT8FFK6</accession>
<dbReference type="Proteomes" id="UP001168620">
    <property type="component" value="Unassembled WGS sequence"/>
</dbReference>
<dbReference type="EMBL" id="JAUHJQ010000002">
    <property type="protein sequence ID" value="MDN4173177.1"/>
    <property type="molecule type" value="Genomic_DNA"/>
</dbReference>
<organism evidence="6 7">
    <name type="scientific">Nocardioides oceani</name>
    <dbReference type="NCBI Taxonomy" id="3058369"/>
    <lineage>
        <taxon>Bacteria</taxon>
        <taxon>Bacillati</taxon>
        <taxon>Actinomycetota</taxon>
        <taxon>Actinomycetes</taxon>
        <taxon>Propionibacteriales</taxon>
        <taxon>Nocardioidaceae</taxon>
        <taxon>Nocardioides</taxon>
    </lineage>
</organism>
<evidence type="ECO:0000256" key="3">
    <source>
        <dbReference type="ARBA" id="ARBA00022723"/>
    </source>
</evidence>
<evidence type="ECO:0000313" key="7">
    <source>
        <dbReference type="Proteomes" id="UP001168620"/>
    </source>
</evidence>
<proteinExistence type="predicted"/>
<dbReference type="InterPro" id="IPR000760">
    <property type="entry name" value="Inositol_monophosphatase-like"/>
</dbReference>
<dbReference type="Gene3D" id="3.30.540.10">
    <property type="entry name" value="Fructose-1,6-Bisphosphatase, subunit A, domain 1"/>
    <property type="match status" value="1"/>
</dbReference>
<sequence>MTDRPASPEALRDVALEVARAAVGVVREHAARGVGVAATKTSEVDVVTEADRASEALIRSMLRERRPDDAVLGEEGDDVAGTSGVRWVVDPIDGTVNFLYGIPQYAVSVAAEATGPDGTAEVVAGVVVNAATGTEYVAHLAAGGTGVATRDGERIRVAPPTPLGRRLVATGFSYDSDLRELQARALVRLLPRVRDVRRLGACALDLCHVAEGLVDGYVEEGVHLWDHAAGALVARAAGARTALLPGVGGRDLLVAAPAHGFDELLAAVVDSGYAAGE</sequence>
<dbReference type="RefSeq" id="WP_300952256.1">
    <property type="nucleotide sequence ID" value="NZ_JAUHJQ010000002.1"/>
</dbReference>
<comment type="caution">
    <text evidence="6">The sequence shown here is derived from an EMBL/GenBank/DDBJ whole genome shotgun (WGS) entry which is preliminary data.</text>
</comment>
<dbReference type="Pfam" id="PF00459">
    <property type="entry name" value="Inositol_P"/>
    <property type="match status" value="1"/>
</dbReference>
<dbReference type="PRINTS" id="PR00377">
    <property type="entry name" value="IMPHPHTASES"/>
</dbReference>
<keyword evidence="7" id="KW-1185">Reference proteome</keyword>
<dbReference type="EC" id="3.1.3.25" evidence="2"/>
<keyword evidence="4" id="KW-0378">Hydrolase</keyword>
<evidence type="ECO:0000313" key="6">
    <source>
        <dbReference type="EMBL" id="MDN4173177.1"/>
    </source>
</evidence>
<name>A0ABT8FFK6_9ACTN</name>
<keyword evidence="3" id="KW-0479">Metal-binding</keyword>
<dbReference type="PANTHER" id="PTHR20854">
    <property type="entry name" value="INOSITOL MONOPHOSPHATASE"/>
    <property type="match status" value="1"/>
</dbReference>
<comment type="catalytic activity">
    <reaction evidence="1">
        <text>a myo-inositol phosphate + H2O = myo-inositol + phosphate</text>
        <dbReference type="Rhea" id="RHEA:24056"/>
        <dbReference type="ChEBI" id="CHEBI:15377"/>
        <dbReference type="ChEBI" id="CHEBI:17268"/>
        <dbReference type="ChEBI" id="CHEBI:43474"/>
        <dbReference type="ChEBI" id="CHEBI:84139"/>
        <dbReference type="EC" id="3.1.3.25"/>
    </reaction>
</comment>
<evidence type="ECO:0000256" key="5">
    <source>
        <dbReference type="ARBA" id="ARBA00022842"/>
    </source>
</evidence>
<dbReference type="PANTHER" id="PTHR20854:SF4">
    <property type="entry name" value="INOSITOL-1-MONOPHOSPHATASE-RELATED"/>
    <property type="match status" value="1"/>
</dbReference>
<reference evidence="6" key="1">
    <citation type="submission" date="2023-06" db="EMBL/GenBank/DDBJ databases">
        <title>Draft genome sequence of Nocardioides sp. SOB77.</title>
        <authorList>
            <person name="Zhang G."/>
        </authorList>
    </citation>
    <scope>NUCLEOTIDE SEQUENCE</scope>
    <source>
        <strain evidence="6">SOB77</strain>
    </source>
</reference>
<gene>
    <name evidence="6" type="ORF">QWY28_09505</name>
</gene>